<dbReference type="CTD" id="559560"/>
<keyword evidence="3" id="KW-0963">Cytoplasm</keyword>
<dbReference type="Pfam" id="PF01636">
    <property type="entry name" value="APH"/>
    <property type="match status" value="1"/>
</dbReference>
<keyword evidence="12" id="KW-1185">Reference proteome</keyword>
<comment type="function">
    <text evidence="7">Catalyzes the GTP-dependent phosphorylation of 5-hydroxy-L-lysine.</text>
</comment>
<dbReference type="InterPro" id="IPR011009">
    <property type="entry name" value="Kinase-like_dom_sf"/>
</dbReference>
<dbReference type="InterPro" id="IPR050249">
    <property type="entry name" value="Pseudomonas-type_ThrB"/>
</dbReference>
<dbReference type="InterPro" id="IPR002575">
    <property type="entry name" value="Aminoglycoside_PTrfase"/>
</dbReference>
<evidence type="ECO:0000256" key="5">
    <source>
        <dbReference type="ARBA" id="ARBA00022777"/>
    </source>
</evidence>
<comment type="catalytic activity">
    <reaction evidence="6">
        <text>(5R)-5-hydroxy-L-lysine + GTP = (5R)-5-phosphooxy-L-lysine + GDP + H(+)</text>
        <dbReference type="Rhea" id="RHEA:19049"/>
        <dbReference type="ChEBI" id="CHEBI:15378"/>
        <dbReference type="ChEBI" id="CHEBI:37565"/>
        <dbReference type="ChEBI" id="CHEBI:57882"/>
        <dbReference type="ChEBI" id="CHEBI:58189"/>
        <dbReference type="ChEBI" id="CHEBI:58357"/>
        <dbReference type="EC" id="2.7.1.81"/>
    </reaction>
</comment>
<evidence type="ECO:0000256" key="3">
    <source>
        <dbReference type="ARBA" id="ARBA00022490"/>
    </source>
</evidence>
<evidence type="ECO:0000256" key="8">
    <source>
        <dbReference type="ARBA" id="ARBA00038873"/>
    </source>
</evidence>
<feature type="domain" description="Aminoglycoside phosphotransferase" evidence="10">
    <location>
        <begin position="65"/>
        <end position="294"/>
    </location>
</feature>
<dbReference type="FunFam" id="3.30.200.20:FF:000549">
    <property type="entry name" value="hydroxylysine kinase"/>
    <property type="match status" value="1"/>
</dbReference>
<dbReference type="GeneID" id="103394279"/>
<dbReference type="EC" id="2.7.1.81" evidence="8"/>
<dbReference type="OMA" id="AAHSCQL"/>
<dbReference type="FunCoup" id="A0A3P8WIN3">
    <property type="interactions" value="518"/>
</dbReference>
<organism evidence="11 12">
    <name type="scientific">Cynoglossus semilaevis</name>
    <name type="common">Tongue sole</name>
    <dbReference type="NCBI Taxonomy" id="244447"/>
    <lineage>
        <taxon>Eukaryota</taxon>
        <taxon>Metazoa</taxon>
        <taxon>Chordata</taxon>
        <taxon>Craniata</taxon>
        <taxon>Vertebrata</taxon>
        <taxon>Euteleostomi</taxon>
        <taxon>Actinopterygii</taxon>
        <taxon>Neopterygii</taxon>
        <taxon>Teleostei</taxon>
        <taxon>Neoteleostei</taxon>
        <taxon>Acanthomorphata</taxon>
        <taxon>Carangaria</taxon>
        <taxon>Pleuronectiformes</taxon>
        <taxon>Pleuronectoidei</taxon>
        <taxon>Cynoglossidae</taxon>
        <taxon>Cynoglossinae</taxon>
        <taxon>Cynoglossus</taxon>
    </lineage>
</organism>
<keyword evidence="4" id="KW-0808">Transferase</keyword>
<evidence type="ECO:0000313" key="11">
    <source>
        <dbReference type="Ensembl" id="ENSCSEP00000024520.1"/>
    </source>
</evidence>
<dbReference type="GeneTree" id="ENSGT00390000011314"/>
<sequence>MDSSTSCVPTLKWLLYQLFRFKELKKKTAQMLGKSARPNLNLSQVSEMMEKLFKLTPTKLHTLPSYDDQNFYVATSEGKEYVLKILNSEDSQNPTMFEVQTYAMSFLHQKGLPAQTALPNISGELMSLEEIDCGQGCQKFLVRLLTYLPGTTVSKDHLTAKLLYDAGKMAATMDMMLKEMEHPDLPVLERKGFRWSLSCVPMMESYLHILDGDPLQDIVRSVIQQYKTLVAPKYSEFSKGVIHGDFNNLNMLVRSDEGGEFKVIGILDFGDMHSDVHVHELAITIMYLMTEHPDPIEVGGPVLAGWESLFPLNESERECLFTLVLCRFCQSLLYARYFVILNPENEEYLMISSKRGLGILKQLMELGKEKVEKVWFESAAEFRDGEE</sequence>
<reference evidence="11" key="3">
    <citation type="submission" date="2025-09" db="UniProtKB">
        <authorList>
            <consortium name="Ensembl"/>
        </authorList>
    </citation>
    <scope>IDENTIFICATION</scope>
</reference>
<dbReference type="PANTHER" id="PTHR21064:SF1">
    <property type="entry name" value="HYDROXYLYSINE KINASE"/>
    <property type="match status" value="1"/>
</dbReference>
<evidence type="ECO:0000256" key="2">
    <source>
        <dbReference type="ARBA" id="ARBA00006219"/>
    </source>
</evidence>
<dbReference type="OrthoDB" id="9973935at2759"/>
<reference evidence="11" key="2">
    <citation type="submission" date="2025-08" db="UniProtKB">
        <authorList>
            <consortium name="Ensembl"/>
        </authorList>
    </citation>
    <scope>IDENTIFICATION</scope>
</reference>
<dbReference type="PANTHER" id="PTHR21064">
    <property type="entry name" value="AMINOGLYCOSIDE PHOSPHOTRANSFERASE DOMAIN-CONTAINING PROTEIN-RELATED"/>
    <property type="match status" value="1"/>
</dbReference>
<dbReference type="GO" id="GO:0047992">
    <property type="term" value="F:hydroxylysine kinase activity"/>
    <property type="evidence" value="ECO:0007669"/>
    <property type="project" value="UniProtKB-EC"/>
</dbReference>
<dbReference type="Ensembl" id="ENSCSET00000024851.1">
    <property type="protein sequence ID" value="ENSCSEP00000024520.1"/>
    <property type="gene ID" value="ENSCSEG00000015665.1"/>
</dbReference>
<evidence type="ECO:0000256" key="6">
    <source>
        <dbReference type="ARBA" id="ARBA00036820"/>
    </source>
</evidence>
<comment type="similarity">
    <text evidence="2">Belongs to the aminoglycoside phosphotransferase family.</text>
</comment>
<dbReference type="InParanoid" id="A0A3P8WIN3"/>
<evidence type="ECO:0000256" key="7">
    <source>
        <dbReference type="ARBA" id="ARBA00037368"/>
    </source>
</evidence>
<dbReference type="SUPFAM" id="SSF56112">
    <property type="entry name" value="Protein kinase-like (PK-like)"/>
    <property type="match status" value="1"/>
</dbReference>
<dbReference type="FunFam" id="3.90.1200.10:FF:000007">
    <property type="entry name" value="hydroxylysine kinase isoform X1"/>
    <property type="match status" value="1"/>
</dbReference>
<evidence type="ECO:0000256" key="1">
    <source>
        <dbReference type="ARBA" id="ARBA00004496"/>
    </source>
</evidence>
<reference evidence="11 12" key="1">
    <citation type="journal article" date="2014" name="Nat. Genet.">
        <title>Whole-genome sequence of a flatfish provides insights into ZW sex chromosome evolution and adaptation to a benthic lifestyle.</title>
        <authorList>
            <person name="Chen S."/>
            <person name="Zhang G."/>
            <person name="Shao C."/>
            <person name="Huang Q."/>
            <person name="Liu G."/>
            <person name="Zhang P."/>
            <person name="Song W."/>
            <person name="An N."/>
            <person name="Chalopin D."/>
            <person name="Volff J.N."/>
            <person name="Hong Y."/>
            <person name="Li Q."/>
            <person name="Sha Z."/>
            <person name="Zhou H."/>
            <person name="Xie M."/>
            <person name="Yu Q."/>
            <person name="Liu Y."/>
            <person name="Xiang H."/>
            <person name="Wang N."/>
            <person name="Wu K."/>
            <person name="Yang C."/>
            <person name="Zhou Q."/>
            <person name="Liao X."/>
            <person name="Yang L."/>
            <person name="Hu Q."/>
            <person name="Zhang J."/>
            <person name="Meng L."/>
            <person name="Jin L."/>
            <person name="Tian Y."/>
            <person name="Lian J."/>
            <person name="Yang J."/>
            <person name="Miao G."/>
            <person name="Liu S."/>
            <person name="Liang Z."/>
            <person name="Yan F."/>
            <person name="Li Y."/>
            <person name="Sun B."/>
            <person name="Zhang H."/>
            <person name="Zhang J."/>
            <person name="Zhu Y."/>
            <person name="Du M."/>
            <person name="Zhao Y."/>
            <person name="Schartl M."/>
            <person name="Tang Q."/>
            <person name="Wang J."/>
        </authorList>
    </citation>
    <scope>NUCLEOTIDE SEQUENCE</scope>
</reference>
<evidence type="ECO:0000313" key="12">
    <source>
        <dbReference type="Proteomes" id="UP000265120"/>
    </source>
</evidence>
<dbReference type="Proteomes" id="UP000265120">
    <property type="component" value="Chromosome 2"/>
</dbReference>
<dbReference type="Gene3D" id="3.30.200.20">
    <property type="entry name" value="Phosphorylase Kinase, domain 1"/>
    <property type="match status" value="1"/>
</dbReference>
<protein>
    <recommendedName>
        <fullName evidence="9">Hydroxylysine kinase</fullName>
        <ecNumber evidence="8">2.7.1.81</ecNumber>
    </recommendedName>
</protein>
<dbReference type="GO" id="GO:0005737">
    <property type="term" value="C:cytoplasm"/>
    <property type="evidence" value="ECO:0007669"/>
    <property type="project" value="UniProtKB-SubCell"/>
</dbReference>
<evidence type="ECO:0000256" key="9">
    <source>
        <dbReference type="ARBA" id="ARBA00040505"/>
    </source>
</evidence>
<comment type="subcellular location">
    <subcellularLocation>
        <location evidence="1">Cytoplasm</location>
    </subcellularLocation>
</comment>
<dbReference type="STRING" id="244447.ENSCSEP00000024520"/>
<dbReference type="AlphaFoldDB" id="A0A3P8WIN3"/>
<dbReference type="RefSeq" id="XP_008329740.2">
    <property type="nucleotide sequence ID" value="XM_008331518.3"/>
</dbReference>
<dbReference type="Gene3D" id="3.90.1200.10">
    <property type="match status" value="1"/>
</dbReference>
<name>A0A3P8WIN3_CYNSE</name>
<evidence type="ECO:0000259" key="10">
    <source>
        <dbReference type="Pfam" id="PF01636"/>
    </source>
</evidence>
<evidence type="ECO:0000256" key="4">
    <source>
        <dbReference type="ARBA" id="ARBA00022679"/>
    </source>
</evidence>
<proteinExistence type="inferred from homology"/>
<keyword evidence="5" id="KW-0418">Kinase</keyword>
<accession>A0A3P8WIN3</accession>
<dbReference type="KEGG" id="csem:103394279"/>